<comment type="similarity">
    <text evidence="1">Belongs to the UPF0235 family.</text>
</comment>
<dbReference type="EMBL" id="CAJPIN010087395">
    <property type="protein sequence ID" value="CAG2068347.1"/>
    <property type="molecule type" value="Genomic_DNA"/>
</dbReference>
<protein>
    <recommendedName>
        <fullName evidence="4">DUF167 domain-containing protein</fullName>
    </recommendedName>
</protein>
<dbReference type="Proteomes" id="UP001153148">
    <property type="component" value="Unassembled WGS sequence"/>
</dbReference>
<reference evidence="2" key="1">
    <citation type="submission" date="2021-03" db="EMBL/GenBank/DDBJ databases">
        <authorList>
            <person name="Tran Van P."/>
        </authorList>
    </citation>
    <scope>NUCLEOTIDE SEQUENCE</scope>
</reference>
<keyword evidence="3" id="KW-1185">Reference proteome</keyword>
<dbReference type="PANTHER" id="PTHR13420:SF7">
    <property type="entry name" value="UPF0235 PROTEIN C15ORF40"/>
    <property type="match status" value="1"/>
</dbReference>
<dbReference type="SMART" id="SM01152">
    <property type="entry name" value="DUF167"/>
    <property type="match status" value="1"/>
</dbReference>
<gene>
    <name evidence="2" type="ORF">TPAB3V08_LOCUS15290</name>
</gene>
<dbReference type="Gene3D" id="3.30.1200.10">
    <property type="entry name" value="YggU-like"/>
    <property type="match status" value="1"/>
</dbReference>
<evidence type="ECO:0000256" key="1">
    <source>
        <dbReference type="ARBA" id="ARBA00010364"/>
    </source>
</evidence>
<dbReference type="PANTHER" id="PTHR13420">
    <property type="entry name" value="UPF0235 PROTEIN C15ORF40"/>
    <property type="match status" value="1"/>
</dbReference>
<dbReference type="InterPro" id="IPR003746">
    <property type="entry name" value="DUF167"/>
</dbReference>
<dbReference type="Pfam" id="PF02594">
    <property type="entry name" value="DUF167"/>
    <property type="match status" value="1"/>
</dbReference>
<organism evidence="2 3">
    <name type="scientific">Timema podura</name>
    <name type="common">Walking stick</name>
    <dbReference type="NCBI Taxonomy" id="61482"/>
    <lineage>
        <taxon>Eukaryota</taxon>
        <taxon>Metazoa</taxon>
        <taxon>Ecdysozoa</taxon>
        <taxon>Arthropoda</taxon>
        <taxon>Hexapoda</taxon>
        <taxon>Insecta</taxon>
        <taxon>Pterygota</taxon>
        <taxon>Neoptera</taxon>
        <taxon>Polyneoptera</taxon>
        <taxon>Phasmatodea</taxon>
        <taxon>Timematodea</taxon>
        <taxon>Timematoidea</taxon>
        <taxon>Timematidae</taxon>
        <taxon>Timema</taxon>
    </lineage>
</organism>
<proteinExistence type="inferred from homology"/>
<dbReference type="SUPFAM" id="SSF69786">
    <property type="entry name" value="YggU-like"/>
    <property type="match status" value="1"/>
</dbReference>
<feature type="non-terminal residue" evidence="2">
    <location>
        <position position="1"/>
    </location>
</feature>
<dbReference type="NCBIfam" id="TIGR00251">
    <property type="entry name" value="DUF167 family protein"/>
    <property type="match status" value="1"/>
</dbReference>
<name>A0ABN7PMI9_TIMPD</name>
<evidence type="ECO:0000313" key="2">
    <source>
        <dbReference type="EMBL" id="CAG2068347.1"/>
    </source>
</evidence>
<dbReference type="InterPro" id="IPR036591">
    <property type="entry name" value="YggU-like_sf"/>
</dbReference>
<sequence>VSGEAVGVQIAAPPLEGEANVELVKFMAAVLGVRKSDVSLDRGSRSKQKTLLVTASDLTPEQVLQKLKSQVDTG</sequence>
<accession>A0ABN7PMI9</accession>
<evidence type="ECO:0008006" key="4">
    <source>
        <dbReference type="Google" id="ProtNLM"/>
    </source>
</evidence>
<evidence type="ECO:0000313" key="3">
    <source>
        <dbReference type="Proteomes" id="UP001153148"/>
    </source>
</evidence>
<comment type="caution">
    <text evidence="2">The sequence shown here is derived from an EMBL/GenBank/DDBJ whole genome shotgun (WGS) entry which is preliminary data.</text>
</comment>